<dbReference type="EMBL" id="JQCF01000038">
    <property type="protein sequence ID" value="KRN96744.1"/>
    <property type="molecule type" value="Genomic_DNA"/>
</dbReference>
<sequence>MPTSKNDLNTYLKEKNLGVNVLQYICSPLEAITRESITTVSSTEGRRLTGTDKRFQFYNNDGALYADGVEFYDLYQTLLKSQSEGLPQILNDEVPDWDVIMDLIHLAGEQGLTVIGNNQKLVDQWDVVDDHYLNIAMYQARDSEDENAKLIPDQLRPVRDHENKVYLVNDDDQFVLKQNEISGEHPTTDYYQIYAGPNNLLLDDVPVGKLPIVLLCLLEGFTAEQIKIQYLWPKLSADVLATTYLRLEYNNHSNKHIVETKKDLKTIHQLPMNDDKFTNVKYQAYYATGLKLGAPIDENDLSTYFRQVYHNQPLNISDMERKLTNSLVEITDKFNILILRQQRRLLNVSDLDELNISDDDSVGISATPRDNDDNVKPIEAVFTLLEKDSMDLVKRDLTLDQLVSYVWSLTLK</sequence>
<proteinExistence type="predicted"/>
<keyword evidence="2" id="KW-1185">Reference proteome</keyword>
<comment type="caution">
    <text evidence="1">The sequence shown here is derived from an EMBL/GenBank/DDBJ whole genome shotgun (WGS) entry which is preliminary data.</text>
</comment>
<dbReference type="PATRIC" id="fig|993692.3.peg.1783"/>
<accession>A0A0R2L4Q0</accession>
<reference evidence="1 2" key="1">
    <citation type="journal article" date="2015" name="Genome Announc.">
        <title>Expanding the biotechnology potential of lactobacilli through comparative genomics of 213 strains and associated genera.</title>
        <authorList>
            <person name="Sun Z."/>
            <person name="Harris H.M."/>
            <person name="McCann A."/>
            <person name="Guo C."/>
            <person name="Argimon S."/>
            <person name="Zhang W."/>
            <person name="Yang X."/>
            <person name="Jeffery I.B."/>
            <person name="Cooney J.C."/>
            <person name="Kagawa T.F."/>
            <person name="Liu W."/>
            <person name="Song Y."/>
            <person name="Salvetti E."/>
            <person name="Wrobel A."/>
            <person name="Rasinkangas P."/>
            <person name="Parkhill J."/>
            <person name="Rea M.C."/>
            <person name="O'Sullivan O."/>
            <person name="Ritari J."/>
            <person name="Douillard F.P."/>
            <person name="Paul Ross R."/>
            <person name="Yang R."/>
            <person name="Briner A.E."/>
            <person name="Felis G.E."/>
            <person name="de Vos W.M."/>
            <person name="Barrangou R."/>
            <person name="Klaenhammer T.R."/>
            <person name="Caufield P.W."/>
            <person name="Cui Y."/>
            <person name="Zhang H."/>
            <person name="O'Toole P.W."/>
        </authorList>
    </citation>
    <scope>NUCLEOTIDE SEQUENCE [LARGE SCALE GENOMIC DNA]</scope>
    <source>
        <strain evidence="1 2">DSM 24716</strain>
    </source>
</reference>
<evidence type="ECO:0000313" key="2">
    <source>
        <dbReference type="Proteomes" id="UP000051006"/>
    </source>
</evidence>
<dbReference type="RefSeq" id="WP_057881768.1">
    <property type="nucleotide sequence ID" value="NZ_JQCF01000038.1"/>
</dbReference>
<dbReference type="Proteomes" id="UP000051006">
    <property type="component" value="Unassembled WGS sequence"/>
</dbReference>
<dbReference type="STRING" id="993692.IV57_GL001755"/>
<dbReference type="OrthoDB" id="2260446at2"/>
<dbReference type="AlphaFoldDB" id="A0A0R2L4Q0"/>
<gene>
    <name evidence="1" type="ORF">IV57_GL001755</name>
</gene>
<evidence type="ECO:0000313" key="1">
    <source>
        <dbReference type="EMBL" id="KRN96744.1"/>
    </source>
</evidence>
<organism evidence="1 2">
    <name type="scientific">Companilactobacillus kimchiensis</name>
    <dbReference type="NCBI Taxonomy" id="993692"/>
    <lineage>
        <taxon>Bacteria</taxon>
        <taxon>Bacillati</taxon>
        <taxon>Bacillota</taxon>
        <taxon>Bacilli</taxon>
        <taxon>Lactobacillales</taxon>
        <taxon>Lactobacillaceae</taxon>
        <taxon>Companilactobacillus</taxon>
    </lineage>
</organism>
<protein>
    <submittedName>
        <fullName evidence="1">Uncharacterized protein</fullName>
    </submittedName>
</protein>
<name>A0A0R2L4Q0_9LACO</name>